<keyword evidence="3 6" id="KW-0067">ATP-binding</keyword>
<dbReference type="Pfam" id="PF00225">
    <property type="entry name" value="Kinesin"/>
    <property type="match status" value="1"/>
</dbReference>
<dbReference type="GO" id="GO:0005524">
    <property type="term" value="F:ATP binding"/>
    <property type="evidence" value="ECO:0007669"/>
    <property type="project" value="UniProtKB-UniRule"/>
</dbReference>
<keyword evidence="2 6" id="KW-0547">Nucleotide-binding</keyword>
<evidence type="ECO:0000256" key="6">
    <source>
        <dbReference type="PROSITE-ProRule" id="PRU00283"/>
    </source>
</evidence>
<evidence type="ECO:0000313" key="12">
    <source>
        <dbReference type="Proteomes" id="UP001162131"/>
    </source>
</evidence>
<feature type="coiled-coil region" evidence="8">
    <location>
        <begin position="438"/>
        <end position="552"/>
    </location>
</feature>
<dbReference type="GO" id="GO:0008017">
    <property type="term" value="F:microtubule binding"/>
    <property type="evidence" value="ECO:0007669"/>
    <property type="project" value="InterPro"/>
</dbReference>
<evidence type="ECO:0000256" key="5">
    <source>
        <dbReference type="ARBA" id="ARBA00023175"/>
    </source>
</evidence>
<dbReference type="InterPro" id="IPR027417">
    <property type="entry name" value="P-loop_NTPase"/>
</dbReference>
<evidence type="ECO:0000256" key="8">
    <source>
        <dbReference type="SAM" id="Coils"/>
    </source>
</evidence>
<protein>
    <recommendedName>
        <fullName evidence="7">Kinesin-like protein</fullName>
    </recommendedName>
</protein>
<dbReference type="InterPro" id="IPR019821">
    <property type="entry name" value="Kinesin_motor_CS"/>
</dbReference>
<dbReference type="InterPro" id="IPR027640">
    <property type="entry name" value="Kinesin-like_fam"/>
</dbReference>
<keyword evidence="12" id="KW-1185">Reference proteome</keyword>
<dbReference type="InterPro" id="IPR036961">
    <property type="entry name" value="Kinesin_motor_dom_sf"/>
</dbReference>
<feature type="region of interest" description="Disordered" evidence="9">
    <location>
        <begin position="654"/>
        <end position="710"/>
    </location>
</feature>
<dbReference type="EMBL" id="CAJZBQ010000013">
    <property type="protein sequence ID" value="CAG9314949.1"/>
    <property type="molecule type" value="Genomic_DNA"/>
</dbReference>
<feature type="compositionally biased region" description="Polar residues" evidence="9">
    <location>
        <begin position="387"/>
        <end position="399"/>
    </location>
</feature>
<evidence type="ECO:0000256" key="9">
    <source>
        <dbReference type="SAM" id="MobiDB-lite"/>
    </source>
</evidence>
<evidence type="ECO:0000256" key="7">
    <source>
        <dbReference type="RuleBase" id="RU000394"/>
    </source>
</evidence>
<dbReference type="PROSITE" id="PS00411">
    <property type="entry name" value="KINESIN_MOTOR_1"/>
    <property type="match status" value="1"/>
</dbReference>
<name>A0AAU9J2S1_9CILI</name>
<proteinExistence type="inferred from homology"/>
<feature type="region of interest" description="Disordered" evidence="9">
    <location>
        <begin position="383"/>
        <end position="409"/>
    </location>
</feature>
<dbReference type="SUPFAM" id="SSF52540">
    <property type="entry name" value="P-loop containing nucleoside triphosphate hydrolases"/>
    <property type="match status" value="1"/>
</dbReference>
<gene>
    <name evidence="11" type="ORF">BSTOLATCC_MIC12727</name>
</gene>
<dbReference type="GO" id="GO:0007018">
    <property type="term" value="P:microtubule-based movement"/>
    <property type="evidence" value="ECO:0007669"/>
    <property type="project" value="InterPro"/>
</dbReference>
<evidence type="ECO:0000313" key="11">
    <source>
        <dbReference type="EMBL" id="CAG9314949.1"/>
    </source>
</evidence>
<sequence length="816" mass="93250">MNKEEPRAFKVYVRIRPPSERELLLKQISCEHYLRVQDEVIWIKEQRSSLAKEYSYSFDGVFTESHNNSIVYTDSVSLLVSQVLQGFNATTFAYGTTGAGKTHTMFGNMMLEGVTESGILYLALEDCFSQINAKRSDFILKLSYLEIYNEHVIDLLDSTGKSNNLLIVEDPIKGIVVPELLEYQISNLQDAHELIVKGNQQRTMASTAINQFSTRSHAVLRITIEQRARERNIIEEVANSKLSLIDLAGSERGAATENRGQRMVEGANINRSLLALGNCINILTDSKNKGKYVPYRDSKLTRILKDSLGGNTKTIMIACISPSIIQFEETMNTLKYAERARNIKNDAVRNIKEVEAHVSEYKEIIQSLRQEIEFLKVQLNRQEESSPKQSFQTEQTSAKSPIKRVRTQAENSNLNLDDSEFDVFSKRLLDNFEEHWEIKNSIKEIDMLNQENNAKLKQYIGQSESGISNRNMREFRNELQALQQNIKENEDMRNELLESLYSNLKVKTELQNSIGNMKVDKKREILELQIALRNLKLEKLDLHIQNTQIKQEALKVKQESEAKDKIISQMKSELDTMKKQLTKQAALPRRKDIYHSASTNSFHKAEDYPKLQNDLSQEFVTSFGYVSSPKTQKIIKLSGLDEARRARKLELQSLSSSKKNIKHQNSYIPNHPGDIDEVPDKKIEVIRSSSVSGSRPMSSKLDSSKNSKKGTVVHTSVRGVFSNLQKANERFLSADRRRATPKEERPKAEDTKIITIAKEKTGKDIKKKEEVTKMNLSKLAKSLNQRILTAEEAAEIVRQQWRKKPTPLVKISLSKM</sequence>
<organism evidence="11 12">
    <name type="scientific">Blepharisma stoltei</name>
    <dbReference type="NCBI Taxonomy" id="1481888"/>
    <lineage>
        <taxon>Eukaryota</taxon>
        <taxon>Sar</taxon>
        <taxon>Alveolata</taxon>
        <taxon>Ciliophora</taxon>
        <taxon>Postciliodesmatophora</taxon>
        <taxon>Heterotrichea</taxon>
        <taxon>Heterotrichida</taxon>
        <taxon>Blepharismidae</taxon>
        <taxon>Blepharisma</taxon>
    </lineage>
</organism>
<feature type="binding site" evidence="6">
    <location>
        <begin position="95"/>
        <end position="102"/>
    </location>
    <ligand>
        <name>ATP</name>
        <dbReference type="ChEBI" id="CHEBI:30616"/>
    </ligand>
</feature>
<reference evidence="11" key="1">
    <citation type="submission" date="2021-09" db="EMBL/GenBank/DDBJ databases">
        <authorList>
            <consortium name="AG Swart"/>
            <person name="Singh M."/>
            <person name="Singh A."/>
            <person name="Seah K."/>
            <person name="Emmerich C."/>
        </authorList>
    </citation>
    <scope>NUCLEOTIDE SEQUENCE</scope>
    <source>
        <strain evidence="11">ATCC30299</strain>
    </source>
</reference>
<keyword evidence="1 7" id="KW-0493">Microtubule</keyword>
<feature type="compositionally biased region" description="Low complexity" evidence="9">
    <location>
        <begin position="688"/>
        <end position="701"/>
    </location>
</feature>
<accession>A0AAU9J2S1</accession>
<evidence type="ECO:0000256" key="1">
    <source>
        <dbReference type="ARBA" id="ARBA00022701"/>
    </source>
</evidence>
<keyword evidence="5 6" id="KW-0505">Motor protein</keyword>
<dbReference type="SMART" id="SM00129">
    <property type="entry name" value="KISc"/>
    <property type="match status" value="1"/>
</dbReference>
<comment type="caution">
    <text evidence="11">The sequence shown here is derived from an EMBL/GenBank/DDBJ whole genome shotgun (WGS) entry which is preliminary data.</text>
</comment>
<dbReference type="PANTHER" id="PTHR47968">
    <property type="entry name" value="CENTROMERE PROTEIN E"/>
    <property type="match status" value="1"/>
</dbReference>
<dbReference type="Gene3D" id="3.40.850.10">
    <property type="entry name" value="Kinesin motor domain"/>
    <property type="match status" value="1"/>
</dbReference>
<evidence type="ECO:0000256" key="2">
    <source>
        <dbReference type="ARBA" id="ARBA00022741"/>
    </source>
</evidence>
<feature type="domain" description="Kinesin motor" evidence="10">
    <location>
        <begin position="8"/>
        <end position="343"/>
    </location>
</feature>
<dbReference type="AlphaFoldDB" id="A0AAU9J2S1"/>
<keyword evidence="4 8" id="KW-0175">Coiled coil</keyword>
<feature type="coiled-coil region" evidence="8">
    <location>
        <begin position="773"/>
        <end position="800"/>
    </location>
</feature>
<dbReference type="Proteomes" id="UP001162131">
    <property type="component" value="Unassembled WGS sequence"/>
</dbReference>
<comment type="similarity">
    <text evidence="6 7">Belongs to the TRAFAC class myosin-kinesin ATPase superfamily. Kinesin family.</text>
</comment>
<dbReference type="GO" id="GO:0005874">
    <property type="term" value="C:microtubule"/>
    <property type="evidence" value="ECO:0007669"/>
    <property type="project" value="UniProtKB-KW"/>
</dbReference>
<dbReference type="PROSITE" id="PS50067">
    <property type="entry name" value="KINESIN_MOTOR_2"/>
    <property type="match status" value="1"/>
</dbReference>
<dbReference type="PRINTS" id="PR00380">
    <property type="entry name" value="KINESINHEAVY"/>
</dbReference>
<evidence type="ECO:0000259" key="10">
    <source>
        <dbReference type="PROSITE" id="PS50067"/>
    </source>
</evidence>
<dbReference type="GO" id="GO:0003777">
    <property type="term" value="F:microtubule motor activity"/>
    <property type="evidence" value="ECO:0007669"/>
    <property type="project" value="InterPro"/>
</dbReference>
<dbReference type="InterPro" id="IPR001752">
    <property type="entry name" value="Kinesin_motor_dom"/>
</dbReference>
<dbReference type="PANTHER" id="PTHR47968:SF13">
    <property type="entry name" value="KINESIN-LIKE PROTEIN KIF19 ISOFORM X1"/>
    <property type="match status" value="1"/>
</dbReference>
<evidence type="ECO:0000256" key="3">
    <source>
        <dbReference type="ARBA" id="ARBA00022840"/>
    </source>
</evidence>
<evidence type="ECO:0000256" key="4">
    <source>
        <dbReference type="ARBA" id="ARBA00023054"/>
    </source>
</evidence>